<reference evidence="6 7" key="2">
    <citation type="journal article" date="2015" name="MBio">
        <title>Genome-Resolved Metagenomic Analysis Reveals Roles for Candidate Phyla and Other Microbial Community Members in Biogeochemical Transformations in Oil Reservoirs.</title>
        <authorList>
            <person name="Hu P."/>
            <person name="Tom L."/>
            <person name="Singh A."/>
            <person name="Thomas B.C."/>
            <person name="Baker B.J."/>
            <person name="Piceno Y.M."/>
            <person name="Andersen G.L."/>
            <person name="Banfield J.F."/>
        </authorList>
    </citation>
    <scope>NUCLEOTIDE SEQUENCE [LARGE SCALE GENOMIC DNA]</scope>
</reference>
<sequence>MEMTTDLVHNNFEMVKPTRREELSIEDYDNRDFLISAEASSPAMSAFMSNRYSEYRTLAFPSWKRLKLAGMRLPEISPRRSLSYSDPYVRPLITMKSDEVELLDRLDFEGLDRKILLLGDIFFSEGSMVSIPPNKSVDKSYSVAFNRDSRILNNVFVLGENSSLKVVIDSGRLGNWLLQNNRFLIKEGSSLELLVLNRMTERGHGFINNLYILEKHAKLRVFEVNCGNASTAAFHMAILEGERAHASLEPLFVARGDTVLDMQYVVRHRANDSEGRISGSGVLLDNGRSVFRGTLDIKRGAKGAKGSESSNVLMLSESARADTIPSLLVGENQVEASHAATVGSIDEQKLFYLMSRGLTRDQSMRHIVQGKFEPTLREIDVIFPDHSGVLRDEFERDIRY</sequence>
<dbReference type="InterPro" id="IPR055346">
    <property type="entry name" value="Fe-S_cluster_assembly_SufBD"/>
</dbReference>
<dbReference type="EMBL" id="DQBS01000192">
    <property type="protein sequence ID" value="HCO70609.1"/>
    <property type="molecule type" value="Genomic_DNA"/>
</dbReference>
<gene>
    <name evidence="3" type="ORF">DIT26_08590</name>
    <name evidence="4" type="ORF">XD86_0295</name>
    <name evidence="5" type="ORF">XE02_0663</name>
</gene>
<dbReference type="Proteomes" id="UP000054260">
    <property type="component" value="Unassembled WGS sequence"/>
</dbReference>
<evidence type="ECO:0000313" key="4">
    <source>
        <dbReference type="EMBL" id="KUK68264.1"/>
    </source>
</evidence>
<dbReference type="AlphaFoldDB" id="A0A101I7J2"/>
<comment type="similarity">
    <text evidence="1">Belongs to the iron-sulfur cluster assembly SufBD family.</text>
</comment>
<dbReference type="PATRIC" id="fig|1236046.5.peg.230"/>
<name>A0A101I7J2_9BACT</name>
<evidence type="ECO:0000313" key="6">
    <source>
        <dbReference type="Proteomes" id="UP000054260"/>
    </source>
</evidence>
<dbReference type="EMBL" id="LGGH01000025">
    <property type="protein sequence ID" value="KUK68264.1"/>
    <property type="molecule type" value="Genomic_DNA"/>
</dbReference>
<accession>A0A101I7J2</accession>
<evidence type="ECO:0000259" key="2">
    <source>
        <dbReference type="Pfam" id="PF01458"/>
    </source>
</evidence>
<dbReference type="InterPro" id="IPR037284">
    <property type="entry name" value="SUF_FeS_clus_asmbl_SufBD_sf"/>
</dbReference>
<evidence type="ECO:0000313" key="8">
    <source>
        <dbReference type="Proteomes" id="UP000264215"/>
    </source>
</evidence>
<dbReference type="PANTHER" id="PTHR30508:SF1">
    <property type="entry name" value="UPF0051 PROTEIN ABCI8, CHLOROPLASTIC-RELATED"/>
    <property type="match status" value="1"/>
</dbReference>
<evidence type="ECO:0000256" key="1">
    <source>
        <dbReference type="ARBA" id="ARBA00043967"/>
    </source>
</evidence>
<feature type="domain" description="SUF system FeS cluster assembly SufBD core" evidence="2">
    <location>
        <begin position="153"/>
        <end position="370"/>
    </location>
</feature>
<dbReference type="PANTHER" id="PTHR30508">
    <property type="entry name" value="FES CLUSTER ASSEMBLY PROTEIN SUF"/>
    <property type="match status" value="1"/>
</dbReference>
<evidence type="ECO:0000313" key="3">
    <source>
        <dbReference type="EMBL" id="HCO70609.1"/>
    </source>
</evidence>
<dbReference type="Proteomes" id="UP000055014">
    <property type="component" value="Unassembled WGS sequence"/>
</dbReference>
<proteinExistence type="inferred from homology"/>
<reference evidence="5" key="1">
    <citation type="journal article" date="2015" name="MBio">
        <title>Genome-resolved metagenomic analysis reveals roles for candidate phyla and other microbial community members in biogeochemical transformations in oil reservoirs.</title>
        <authorList>
            <person name="Hu P."/>
            <person name="Tom L."/>
            <person name="Singh A."/>
            <person name="Thomas B.C."/>
            <person name="Baker B.J."/>
            <person name="Piceno Y.M."/>
            <person name="Andersen G.L."/>
            <person name="Banfield J.F."/>
        </authorList>
    </citation>
    <scope>NUCLEOTIDE SEQUENCE [LARGE SCALE GENOMIC DNA]</scope>
    <source>
        <strain evidence="4">46_47</strain>
        <strain evidence="5">46_70</strain>
    </source>
</reference>
<reference evidence="3 8" key="3">
    <citation type="journal article" date="2018" name="Nat. Biotechnol.">
        <title>A standardized bacterial taxonomy based on genome phylogeny substantially revises the tree of life.</title>
        <authorList>
            <person name="Parks D.H."/>
            <person name="Chuvochina M."/>
            <person name="Waite D.W."/>
            <person name="Rinke C."/>
            <person name="Skarshewski A."/>
            <person name="Chaumeil P.A."/>
            <person name="Hugenholtz P."/>
        </authorList>
    </citation>
    <scope>NUCLEOTIDE SEQUENCE [LARGE SCALE GENOMIC DNA]</scope>
    <source>
        <strain evidence="3">UBA9905</strain>
    </source>
</reference>
<dbReference type="Pfam" id="PF01458">
    <property type="entry name" value="SUFBD_core"/>
    <property type="match status" value="1"/>
</dbReference>
<organism evidence="5 7">
    <name type="scientific">Mesotoga infera</name>
    <dbReference type="NCBI Taxonomy" id="1236046"/>
    <lineage>
        <taxon>Bacteria</taxon>
        <taxon>Thermotogati</taxon>
        <taxon>Thermotogota</taxon>
        <taxon>Thermotogae</taxon>
        <taxon>Kosmotogales</taxon>
        <taxon>Kosmotogaceae</taxon>
        <taxon>Mesotoga</taxon>
    </lineage>
</organism>
<dbReference type="GO" id="GO:0016226">
    <property type="term" value="P:iron-sulfur cluster assembly"/>
    <property type="evidence" value="ECO:0007669"/>
    <property type="project" value="InterPro"/>
</dbReference>
<dbReference type="Proteomes" id="UP000264215">
    <property type="component" value="Unassembled WGS sequence"/>
</dbReference>
<dbReference type="InterPro" id="IPR000825">
    <property type="entry name" value="SUF_FeS_clus_asmbl_SufBD_core"/>
</dbReference>
<protein>
    <submittedName>
        <fullName evidence="5">ABC-type transport system involved in Fe-S cluster assembly, permease component</fullName>
    </submittedName>
</protein>
<evidence type="ECO:0000313" key="7">
    <source>
        <dbReference type="Proteomes" id="UP000055014"/>
    </source>
</evidence>
<evidence type="ECO:0000313" key="5">
    <source>
        <dbReference type="EMBL" id="KUK90170.1"/>
    </source>
</evidence>
<dbReference type="SUPFAM" id="SSF101960">
    <property type="entry name" value="Stabilizer of iron transporter SufD"/>
    <property type="match status" value="1"/>
</dbReference>
<dbReference type="EMBL" id="LGGW01000048">
    <property type="protein sequence ID" value="KUK90170.1"/>
    <property type="molecule type" value="Genomic_DNA"/>
</dbReference>
<comment type="caution">
    <text evidence="5">The sequence shown here is derived from an EMBL/GenBank/DDBJ whole genome shotgun (WGS) entry which is preliminary data.</text>
</comment>